<keyword evidence="2" id="KW-1185">Reference proteome</keyword>
<name>A0ABW0K8W5_9BACL</name>
<organism evidence="1 2">
    <name type="scientific">Paenibacillus aestuarii</name>
    <dbReference type="NCBI Taxonomy" id="516965"/>
    <lineage>
        <taxon>Bacteria</taxon>
        <taxon>Bacillati</taxon>
        <taxon>Bacillota</taxon>
        <taxon>Bacilli</taxon>
        <taxon>Bacillales</taxon>
        <taxon>Paenibacillaceae</taxon>
        <taxon>Paenibacillus</taxon>
    </lineage>
</organism>
<evidence type="ECO:0008006" key="3">
    <source>
        <dbReference type="Google" id="ProtNLM"/>
    </source>
</evidence>
<sequence length="66" mass="7620">MKKEWIEATKLLANDPTISIKCPDCESHVIEVLDVDSPLNAVDFERYMTCPHCEARAVLRMKRKET</sequence>
<proteinExistence type="predicted"/>
<dbReference type="EMBL" id="JBHSMJ010000013">
    <property type="protein sequence ID" value="MFC5448966.1"/>
    <property type="molecule type" value="Genomic_DNA"/>
</dbReference>
<gene>
    <name evidence="1" type="ORF">ACFPOG_11865</name>
</gene>
<dbReference type="RefSeq" id="WP_270880862.1">
    <property type="nucleotide sequence ID" value="NZ_JAQFVF010000040.1"/>
</dbReference>
<protein>
    <recommendedName>
        <fullName evidence="3">Conjugal transfer protein</fullName>
    </recommendedName>
</protein>
<evidence type="ECO:0000313" key="2">
    <source>
        <dbReference type="Proteomes" id="UP001596044"/>
    </source>
</evidence>
<reference evidence="2" key="1">
    <citation type="journal article" date="2019" name="Int. J. Syst. Evol. Microbiol.">
        <title>The Global Catalogue of Microorganisms (GCM) 10K type strain sequencing project: providing services to taxonomists for standard genome sequencing and annotation.</title>
        <authorList>
            <consortium name="The Broad Institute Genomics Platform"/>
            <consortium name="The Broad Institute Genome Sequencing Center for Infectious Disease"/>
            <person name="Wu L."/>
            <person name="Ma J."/>
        </authorList>
    </citation>
    <scope>NUCLEOTIDE SEQUENCE [LARGE SCALE GENOMIC DNA]</scope>
    <source>
        <strain evidence="2">KACC 11904</strain>
    </source>
</reference>
<evidence type="ECO:0000313" key="1">
    <source>
        <dbReference type="EMBL" id="MFC5448966.1"/>
    </source>
</evidence>
<comment type="caution">
    <text evidence="1">The sequence shown here is derived from an EMBL/GenBank/DDBJ whole genome shotgun (WGS) entry which is preliminary data.</text>
</comment>
<accession>A0ABW0K8W5</accession>
<dbReference type="Proteomes" id="UP001596044">
    <property type="component" value="Unassembled WGS sequence"/>
</dbReference>